<accession>A0A7S8HH28</accession>
<reference evidence="1 2" key="1">
    <citation type="submission" date="2019-07" db="EMBL/GenBank/DDBJ databases">
        <title>Genome sequence of 2 isolates from Red Sea Mangroves.</title>
        <authorList>
            <person name="Sefrji F."/>
            <person name="Michoud G."/>
            <person name="Merlino G."/>
            <person name="Daffonchio D."/>
        </authorList>
    </citation>
    <scope>NUCLEOTIDE SEQUENCE [LARGE SCALE GENOMIC DNA]</scope>
    <source>
        <strain evidence="1 2">R1DC41</strain>
        <plasmid evidence="1 2">pBac41</plasmid>
    </source>
</reference>
<geneLocation type="plasmid" evidence="1 2">
    <name>pBac41</name>
</geneLocation>
<dbReference type="EMBL" id="CP049743">
    <property type="protein sequence ID" value="QPC48518.1"/>
    <property type="molecule type" value="Genomic_DNA"/>
</dbReference>
<dbReference type="GO" id="GO:0000287">
    <property type="term" value="F:magnesium ion binding"/>
    <property type="evidence" value="ECO:0007669"/>
    <property type="project" value="InterPro"/>
</dbReference>
<sequence length="167" mass="19325">MISFTVYGEPVAQGRPRASTIAGRVRMYDPKKSRDFKQYVKLVAAEHNLRELLEGPLMLTVHIYKPTLKSFSKKKKEAAERGQIRPITKPDVDNYVKGIKDACNKVLWNDDSQIVDKMAQISYYKNFYFTAENGCQTHLQRMAERKAFTNYLGGVLEWQREKMLVTV</sequence>
<evidence type="ECO:0000313" key="2">
    <source>
        <dbReference type="Proteomes" id="UP000593626"/>
    </source>
</evidence>
<dbReference type="Pfam" id="PF05866">
    <property type="entry name" value="RusA"/>
    <property type="match status" value="1"/>
</dbReference>
<dbReference type="GO" id="GO:0006310">
    <property type="term" value="P:DNA recombination"/>
    <property type="evidence" value="ECO:0007669"/>
    <property type="project" value="InterPro"/>
</dbReference>
<dbReference type="Gene3D" id="3.30.1330.70">
    <property type="entry name" value="Holliday junction resolvase RusA"/>
    <property type="match status" value="1"/>
</dbReference>
<dbReference type="RefSeq" id="WP_239674586.1">
    <property type="nucleotide sequence ID" value="NZ_CP049743.1"/>
</dbReference>
<gene>
    <name evidence="1" type="ORF">G8O30_15920</name>
</gene>
<dbReference type="InterPro" id="IPR036614">
    <property type="entry name" value="RusA-like_sf"/>
</dbReference>
<keyword evidence="1" id="KW-0614">Plasmid</keyword>
<dbReference type="KEGG" id="mcui:G8O30_15920"/>
<name>A0A7S8HH28_9BACI</name>
<evidence type="ECO:0000313" key="1">
    <source>
        <dbReference type="EMBL" id="QPC48518.1"/>
    </source>
</evidence>
<dbReference type="SUPFAM" id="SSF103084">
    <property type="entry name" value="Holliday junction resolvase RusA"/>
    <property type="match status" value="1"/>
</dbReference>
<dbReference type="AlphaFoldDB" id="A0A7S8HH28"/>
<proteinExistence type="predicted"/>
<organism evidence="1 2">
    <name type="scientific">Mangrovibacillus cuniculi</name>
    <dbReference type="NCBI Taxonomy" id="2593652"/>
    <lineage>
        <taxon>Bacteria</taxon>
        <taxon>Bacillati</taxon>
        <taxon>Bacillota</taxon>
        <taxon>Bacilli</taxon>
        <taxon>Bacillales</taxon>
        <taxon>Bacillaceae</taxon>
        <taxon>Mangrovibacillus</taxon>
    </lineage>
</organism>
<protein>
    <submittedName>
        <fullName evidence="1">RusA family crossover junction endodeoxyribonuclease</fullName>
    </submittedName>
</protein>
<dbReference type="GO" id="GO:0006281">
    <property type="term" value="P:DNA repair"/>
    <property type="evidence" value="ECO:0007669"/>
    <property type="project" value="InterPro"/>
</dbReference>
<dbReference type="InterPro" id="IPR008822">
    <property type="entry name" value="Endonuclease_RusA-like"/>
</dbReference>
<keyword evidence="2" id="KW-1185">Reference proteome</keyword>
<dbReference type="Proteomes" id="UP000593626">
    <property type="component" value="Plasmid pBac41"/>
</dbReference>